<dbReference type="EMBL" id="UINC01007311">
    <property type="protein sequence ID" value="SVA32613.1"/>
    <property type="molecule type" value="Genomic_DNA"/>
</dbReference>
<protein>
    <recommendedName>
        <fullName evidence="8">Peptidase M48 domain-containing protein</fullName>
    </recommendedName>
</protein>
<keyword evidence="7" id="KW-0472">Membrane</keyword>
<evidence type="ECO:0000256" key="6">
    <source>
        <dbReference type="ARBA" id="ARBA00023049"/>
    </source>
</evidence>
<dbReference type="GO" id="GO:0016020">
    <property type="term" value="C:membrane"/>
    <property type="evidence" value="ECO:0007669"/>
    <property type="project" value="TreeGrafter"/>
</dbReference>
<accession>A0A381V062</accession>
<dbReference type="InterPro" id="IPR001915">
    <property type="entry name" value="Peptidase_M48"/>
</dbReference>
<evidence type="ECO:0000313" key="9">
    <source>
        <dbReference type="EMBL" id="SVA32613.1"/>
    </source>
</evidence>
<feature type="transmembrane region" description="Helical" evidence="7">
    <location>
        <begin position="12"/>
        <end position="33"/>
    </location>
</feature>
<comment type="cofactor">
    <cofactor evidence="1">
        <name>Zn(2+)</name>
        <dbReference type="ChEBI" id="CHEBI:29105"/>
    </cofactor>
</comment>
<dbReference type="PANTHER" id="PTHR22726:SF1">
    <property type="entry name" value="METALLOENDOPEPTIDASE OMA1, MITOCHONDRIAL"/>
    <property type="match status" value="1"/>
</dbReference>
<dbReference type="GO" id="GO:0004222">
    <property type="term" value="F:metalloendopeptidase activity"/>
    <property type="evidence" value="ECO:0007669"/>
    <property type="project" value="InterPro"/>
</dbReference>
<proteinExistence type="predicted"/>
<evidence type="ECO:0000256" key="5">
    <source>
        <dbReference type="ARBA" id="ARBA00022833"/>
    </source>
</evidence>
<dbReference type="GO" id="GO:0046872">
    <property type="term" value="F:metal ion binding"/>
    <property type="evidence" value="ECO:0007669"/>
    <property type="project" value="UniProtKB-KW"/>
</dbReference>
<dbReference type="InterPro" id="IPR051156">
    <property type="entry name" value="Mito/Outer_Membr_Metalloprot"/>
</dbReference>
<dbReference type="CDD" id="cd07331">
    <property type="entry name" value="M48C_Oma1_like"/>
    <property type="match status" value="1"/>
</dbReference>
<sequence length="280" mass="31394">MEKSHNINRRKFLELFGCSCCGMFMTSCATVPITERKQLTLYPESVLNRQAARAYEKFKSKAKLIKSGSDLDNIIYVGERIQKAVNSFFLKKNLTDPTINFSWEYILVDNKKVKNAFCMPGGKIAVFSGMLEITKDNDGLATILGHEIAHAVAKHSIERQSQAMAVNLTAQVADIFLGGAINRTRNTVGKSTGLDIFQLGIMNPFGRKQETEADYLGLIFASLAGFNIKKSVALWERMRDAHKGKEPPAFLSTHPSSKKRIENLSNWINQIILEYPPMKN</sequence>
<keyword evidence="5" id="KW-0862">Zinc</keyword>
<dbReference type="PROSITE" id="PS51257">
    <property type="entry name" value="PROKAR_LIPOPROTEIN"/>
    <property type="match status" value="1"/>
</dbReference>
<keyword evidence="6" id="KW-0482">Metalloprotease</keyword>
<dbReference type="Gene3D" id="3.30.2010.10">
    <property type="entry name" value="Metalloproteases ('zincins'), catalytic domain"/>
    <property type="match status" value="1"/>
</dbReference>
<evidence type="ECO:0000256" key="2">
    <source>
        <dbReference type="ARBA" id="ARBA00022670"/>
    </source>
</evidence>
<keyword evidence="3" id="KW-0479">Metal-binding</keyword>
<evidence type="ECO:0000256" key="7">
    <source>
        <dbReference type="SAM" id="Phobius"/>
    </source>
</evidence>
<organism evidence="9">
    <name type="scientific">marine metagenome</name>
    <dbReference type="NCBI Taxonomy" id="408172"/>
    <lineage>
        <taxon>unclassified sequences</taxon>
        <taxon>metagenomes</taxon>
        <taxon>ecological metagenomes</taxon>
    </lineage>
</organism>
<evidence type="ECO:0000259" key="8">
    <source>
        <dbReference type="Pfam" id="PF01435"/>
    </source>
</evidence>
<dbReference type="PANTHER" id="PTHR22726">
    <property type="entry name" value="METALLOENDOPEPTIDASE OMA1"/>
    <property type="match status" value="1"/>
</dbReference>
<dbReference type="Pfam" id="PF01435">
    <property type="entry name" value="Peptidase_M48"/>
    <property type="match status" value="1"/>
</dbReference>
<dbReference type="AlphaFoldDB" id="A0A381V062"/>
<evidence type="ECO:0000256" key="4">
    <source>
        <dbReference type="ARBA" id="ARBA00022801"/>
    </source>
</evidence>
<feature type="domain" description="Peptidase M48" evidence="8">
    <location>
        <begin position="80"/>
        <end position="267"/>
    </location>
</feature>
<keyword evidence="7" id="KW-0812">Transmembrane</keyword>
<keyword evidence="2" id="KW-0645">Protease</keyword>
<evidence type="ECO:0000256" key="1">
    <source>
        <dbReference type="ARBA" id="ARBA00001947"/>
    </source>
</evidence>
<reference evidence="9" key="1">
    <citation type="submission" date="2018-05" db="EMBL/GenBank/DDBJ databases">
        <authorList>
            <person name="Lanie J.A."/>
            <person name="Ng W.-L."/>
            <person name="Kazmierczak K.M."/>
            <person name="Andrzejewski T.M."/>
            <person name="Davidsen T.M."/>
            <person name="Wayne K.J."/>
            <person name="Tettelin H."/>
            <person name="Glass J.I."/>
            <person name="Rusch D."/>
            <person name="Podicherti R."/>
            <person name="Tsui H.-C.T."/>
            <person name="Winkler M.E."/>
        </authorList>
    </citation>
    <scope>NUCLEOTIDE SEQUENCE</scope>
</reference>
<dbReference type="GO" id="GO:0051603">
    <property type="term" value="P:proteolysis involved in protein catabolic process"/>
    <property type="evidence" value="ECO:0007669"/>
    <property type="project" value="TreeGrafter"/>
</dbReference>
<gene>
    <name evidence="9" type="ORF">METZ01_LOCUS85467</name>
</gene>
<name>A0A381V062_9ZZZZ</name>
<keyword evidence="7" id="KW-1133">Transmembrane helix</keyword>
<evidence type="ECO:0000256" key="3">
    <source>
        <dbReference type="ARBA" id="ARBA00022723"/>
    </source>
</evidence>
<keyword evidence="4" id="KW-0378">Hydrolase</keyword>